<dbReference type="InterPro" id="IPR050640">
    <property type="entry name" value="Bact_2-comp_sensor_kinase"/>
</dbReference>
<evidence type="ECO:0000256" key="3">
    <source>
        <dbReference type="SAM" id="Phobius"/>
    </source>
</evidence>
<feature type="transmembrane region" description="Helical" evidence="3">
    <location>
        <begin position="7"/>
        <end position="29"/>
    </location>
</feature>
<evidence type="ECO:0000313" key="7">
    <source>
        <dbReference type="Proteomes" id="UP001209922"/>
    </source>
</evidence>
<evidence type="ECO:0000259" key="4">
    <source>
        <dbReference type="Pfam" id="PF02518"/>
    </source>
</evidence>
<keyword evidence="3" id="KW-0472">Membrane</keyword>
<keyword evidence="3" id="KW-0812">Transmembrane</keyword>
<dbReference type="PANTHER" id="PTHR34220:SF9">
    <property type="entry name" value="SIGNAL TRANSDUCTION HISTIDINE KINASE INTERNAL REGION DOMAIN-CONTAINING PROTEIN"/>
    <property type="match status" value="1"/>
</dbReference>
<feature type="domain" description="Histidine kinase/HSP90-like ATPase" evidence="4">
    <location>
        <begin position="316"/>
        <end position="406"/>
    </location>
</feature>
<dbReference type="InterPro" id="IPR004358">
    <property type="entry name" value="Sig_transdc_His_kin-like_C"/>
</dbReference>
<evidence type="ECO:0000313" key="6">
    <source>
        <dbReference type="EMBL" id="MCW4471661.1"/>
    </source>
</evidence>
<reference evidence="6 7" key="1">
    <citation type="submission" date="2022-10" db="EMBL/GenBank/DDBJ databases">
        <title>Xanthomonas sp. H13-6.</title>
        <authorList>
            <person name="Liu X."/>
            <person name="Deng Z."/>
            <person name="Jiang Y."/>
            <person name="Yu T."/>
            <person name="Ai J."/>
        </authorList>
    </citation>
    <scope>NUCLEOTIDE SEQUENCE [LARGE SCALE GENOMIC DNA]</scope>
    <source>
        <strain evidence="6 7">H13-6</strain>
    </source>
</reference>
<keyword evidence="7" id="KW-1185">Reference proteome</keyword>
<feature type="transmembrane region" description="Helical" evidence="3">
    <location>
        <begin position="35"/>
        <end position="56"/>
    </location>
</feature>
<accession>A0ABT3JT25</accession>
<evidence type="ECO:0000256" key="2">
    <source>
        <dbReference type="ARBA" id="ARBA00012438"/>
    </source>
</evidence>
<protein>
    <recommendedName>
        <fullName evidence="2">histidine kinase</fullName>
        <ecNumber evidence="2">2.7.13.3</ecNumber>
    </recommendedName>
</protein>
<keyword evidence="6" id="KW-0808">Transferase</keyword>
<name>A0ABT3JT25_9XANT</name>
<dbReference type="PRINTS" id="PR00344">
    <property type="entry name" value="BCTRLSENSOR"/>
</dbReference>
<dbReference type="InterPro" id="IPR036890">
    <property type="entry name" value="HATPase_C_sf"/>
</dbReference>
<keyword evidence="6" id="KW-0418">Kinase</keyword>
<dbReference type="RefSeq" id="WP_265126624.1">
    <property type="nucleotide sequence ID" value="NZ_JAPCHY010000003.1"/>
</dbReference>
<keyword evidence="3" id="KW-1133">Transmembrane helix</keyword>
<dbReference type="GO" id="GO:0016301">
    <property type="term" value="F:kinase activity"/>
    <property type="evidence" value="ECO:0007669"/>
    <property type="project" value="UniProtKB-KW"/>
</dbReference>
<dbReference type="SUPFAM" id="SSF55874">
    <property type="entry name" value="ATPase domain of HSP90 chaperone/DNA topoisomerase II/histidine kinase"/>
    <property type="match status" value="1"/>
</dbReference>
<proteinExistence type="predicted"/>
<dbReference type="Pfam" id="PF02518">
    <property type="entry name" value="HATPase_c"/>
    <property type="match status" value="1"/>
</dbReference>
<dbReference type="PANTHER" id="PTHR34220">
    <property type="entry name" value="SENSOR HISTIDINE KINASE YPDA"/>
    <property type="match status" value="1"/>
</dbReference>
<dbReference type="Gene3D" id="3.30.565.10">
    <property type="entry name" value="Histidine kinase-like ATPase, C-terminal domain"/>
    <property type="match status" value="1"/>
</dbReference>
<gene>
    <name evidence="6" type="ORF">OK345_03965</name>
</gene>
<dbReference type="Pfam" id="PF06580">
    <property type="entry name" value="His_kinase"/>
    <property type="match status" value="1"/>
</dbReference>
<evidence type="ECO:0000259" key="5">
    <source>
        <dbReference type="Pfam" id="PF06580"/>
    </source>
</evidence>
<dbReference type="InterPro" id="IPR010559">
    <property type="entry name" value="Sig_transdc_His_kin_internal"/>
</dbReference>
<dbReference type="EMBL" id="JAPCHY010000003">
    <property type="protein sequence ID" value="MCW4471661.1"/>
    <property type="molecule type" value="Genomic_DNA"/>
</dbReference>
<evidence type="ECO:0000256" key="1">
    <source>
        <dbReference type="ARBA" id="ARBA00000085"/>
    </source>
</evidence>
<organism evidence="6 7">
    <name type="scientific">Xanthomonas chitinilytica</name>
    <dbReference type="NCBI Taxonomy" id="2989819"/>
    <lineage>
        <taxon>Bacteria</taxon>
        <taxon>Pseudomonadati</taxon>
        <taxon>Pseudomonadota</taxon>
        <taxon>Gammaproteobacteria</taxon>
        <taxon>Lysobacterales</taxon>
        <taxon>Lysobacteraceae</taxon>
        <taxon>Xanthomonas</taxon>
    </lineage>
</organism>
<dbReference type="Proteomes" id="UP001209922">
    <property type="component" value="Unassembled WGS sequence"/>
</dbReference>
<dbReference type="EC" id="2.7.13.3" evidence="2"/>
<comment type="catalytic activity">
    <reaction evidence="1">
        <text>ATP + protein L-histidine = ADP + protein N-phospho-L-histidine.</text>
        <dbReference type="EC" id="2.7.13.3"/>
    </reaction>
</comment>
<dbReference type="InterPro" id="IPR003594">
    <property type="entry name" value="HATPase_dom"/>
</dbReference>
<comment type="caution">
    <text evidence="6">The sequence shown here is derived from an EMBL/GenBank/DDBJ whole genome shotgun (WGS) entry which is preliminary data.</text>
</comment>
<feature type="domain" description="Signal transduction histidine kinase internal region" evidence="5">
    <location>
        <begin position="218"/>
        <end position="297"/>
    </location>
</feature>
<sequence length="415" mass="44831">MSASLSLIVRILLAWAVALIVAGIVWSTVFGDTGSVFALLTIALLVMAMVSTVSHLRRVKLVAGRLDRDSLASRQRRQIEIPLDAAEAFALVEAAIRELPRAEEIESSAGSLQLRAKVPRSDPYNVRPPSRWNPMARLAIKRNQVSAIVTPGQGTSSVTLLFEPEAGAWVDLLVVDEGSNFENAEAVTRAITRRVAEQRRDEQAAAEQNATEKELSVARLNLLHAQVEPHFLYNTLANAQVLTRTDPARAEQMLGHLIQYLRTSLPSADESMSTLGVELERARAYLEILKIRMGARLNLQVDVPAALNELPLPSMALQTLVENAIKHGLEPKSGGGTIWILARAFDDHVTLTVADDGRGFGGDSSGTGIGLKNLRERLRLACGPRAAFAIVSNFPSGVAATITLPRPSTEAPDAA</sequence>